<evidence type="ECO:0000313" key="4">
    <source>
        <dbReference type="EMBL" id="JAQ06803.1"/>
    </source>
</evidence>
<proteinExistence type="predicted"/>
<dbReference type="PROSITE" id="PS51140">
    <property type="entry name" value="CUE"/>
    <property type="match status" value="1"/>
</dbReference>
<dbReference type="PANTHER" id="PTHR13467">
    <property type="entry name" value="CUE DOMAIN CONTAINING PROTEIN 1"/>
    <property type="match status" value="1"/>
</dbReference>
<dbReference type="InterPro" id="IPR003892">
    <property type="entry name" value="CUE"/>
</dbReference>
<feature type="domain" description="CUE" evidence="2">
    <location>
        <begin position="12"/>
        <end position="55"/>
    </location>
</feature>
<dbReference type="AlphaFoldDB" id="A0A0A9WNA2"/>
<dbReference type="InterPro" id="IPR040195">
    <property type="entry name" value="CUE_CUED1"/>
</dbReference>
<dbReference type="CDD" id="cd14366">
    <property type="entry name" value="CUE_CUED1"/>
    <property type="match status" value="1"/>
</dbReference>
<dbReference type="Pfam" id="PF02845">
    <property type="entry name" value="CUE"/>
    <property type="match status" value="1"/>
</dbReference>
<evidence type="ECO:0000259" key="2">
    <source>
        <dbReference type="PROSITE" id="PS51140"/>
    </source>
</evidence>
<dbReference type="Gene3D" id="1.10.8.10">
    <property type="entry name" value="DNA helicase RuvA subunit, C-terminal domain"/>
    <property type="match status" value="1"/>
</dbReference>
<evidence type="ECO:0000313" key="3">
    <source>
        <dbReference type="EMBL" id="JAG09942.1"/>
    </source>
</evidence>
<dbReference type="InterPro" id="IPR040192">
    <property type="entry name" value="CUEDC1"/>
</dbReference>
<accession>A0A0A9WNA2</accession>
<organism evidence="3">
    <name type="scientific">Lygus hesperus</name>
    <name type="common">Western plant bug</name>
    <dbReference type="NCBI Taxonomy" id="30085"/>
    <lineage>
        <taxon>Eukaryota</taxon>
        <taxon>Metazoa</taxon>
        <taxon>Ecdysozoa</taxon>
        <taxon>Arthropoda</taxon>
        <taxon>Hexapoda</taxon>
        <taxon>Insecta</taxon>
        <taxon>Pterygota</taxon>
        <taxon>Neoptera</taxon>
        <taxon>Paraneoptera</taxon>
        <taxon>Hemiptera</taxon>
        <taxon>Heteroptera</taxon>
        <taxon>Panheteroptera</taxon>
        <taxon>Cimicomorpha</taxon>
        <taxon>Miridae</taxon>
        <taxon>Mirini</taxon>
        <taxon>Lygus</taxon>
    </lineage>
</organism>
<dbReference type="InterPro" id="IPR009060">
    <property type="entry name" value="UBA-like_sf"/>
</dbReference>
<reference evidence="3" key="2">
    <citation type="submission" date="2014-07" db="EMBL/GenBank/DDBJ databases">
        <authorList>
            <person name="Hull J."/>
        </authorList>
    </citation>
    <scope>NUCLEOTIDE SEQUENCE</scope>
</reference>
<reference evidence="3" key="1">
    <citation type="journal article" date="2014" name="PLoS ONE">
        <title>Transcriptome-Based Identification of ABC Transporters in the Western Tarnished Plant Bug Lygus hesperus.</title>
        <authorList>
            <person name="Hull J.J."/>
            <person name="Chaney K."/>
            <person name="Geib S.M."/>
            <person name="Fabrick J.A."/>
            <person name="Brent C.S."/>
            <person name="Walsh D."/>
            <person name="Lavine L.C."/>
        </authorList>
    </citation>
    <scope>NUCLEOTIDE SEQUENCE</scope>
</reference>
<evidence type="ECO:0000256" key="1">
    <source>
        <dbReference type="SAM" id="MobiDB-lite"/>
    </source>
</evidence>
<dbReference type="EMBL" id="GBHO01033662">
    <property type="protein sequence ID" value="JAG09942.1"/>
    <property type="molecule type" value="Transcribed_RNA"/>
</dbReference>
<feature type="region of interest" description="Disordered" evidence="1">
    <location>
        <begin position="54"/>
        <end position="95"/>
    </location>
</feature>
<dbReference type="EMBL" id="GDHC01011826">
    <property type="protein sequence ID" value="JAQ06803.1"/>
    <property type="molecule type" value="Transcribed_RNA"/>
</dbReference>
<sequence>MATVQQPTTQLEFHQAMADFKTMFPTMDDDVIEAVLRSNQGAVDATIDQLLSMSSDNENEKIRKEFDLEFDEEPQERESNPPPPEAPSLSTGEACGTATATALRTTKGWNPPLLGPLPHDFLRLAADTKQMEADLEDERIAMLLQNEEFMAELRWNKDFLSTLENDSPPEERLSSFHGKLDDEAFKERLRNMGKMSRKKFSQLARVFTGRKKRAPTARSILNEGQTKDNLLLREDLDSDY</sequence>
<feature type="compositionally biased region" description="Basic and acidic residues" evidence="1">
    <location>
        <begin position="58"/>
        <end position="67"/>
    </location>
</feature>
<name>A0A0A9WNA2_LYGHE</name>
<protein>
    <submittedName>
        <fullName evidence="3">CUE domain-containing protein 1</fullName>
    </submittedName>
</protein>
<dbReference type="SUPFAM" id="SSF46934">
    <property type="entry name" value="UBA-like"/>
    <property type="match status" value="1"/>
</dbReference>
<dbReference type="PANTHER" id="PTHR13467:SF3">
    <property type="entry name" value="CUE DOMAIN-CONTAINING PROTEIN 1"/>
    <property type="match status" value="1"/>
</dbReference>
<gene>
    <name evidence="3" type="primary">CUEDC1</name>
    <name evidence="4" type="synonym">CUEDC1_0</name>
    <name evidence="3" type="ORF">CM83_46879</name>
    <name evidence="4" type="ORF">g.39416</name>
</gene>
<dbReference type="SMART" id="SM00546">
    <property type="entry name" value="CUE"/>
    <property type="match status" value="1"/>
</dbReference>
<dbReference type="GO" id="GO:0043130">
    <property type="term" value="F:ubiquitin binding"/>
    <property type="evidence" value="ECO:0007669"/>
    <property type="project" value="InterPro"/>
</dbReference>
<reference evidence="4" key="3">
    <citation type="journal article" date="2016" name="Gigascience">
        <title>De novo construction of an expanded transcriptome assembly for the western tarnished plant bug, Lygus hesperus.</title>
        <authorList>
            <person name="Tassone E.E."/>
            <person name="Geib S.M."/>
            <person name="Hall B."/>
            <person name="Fabrick J.A."/>
            <person name="Brent C.S."/>
            <person name="Hull J.J."/>
        </authorList>
    </citation>
    <scope>NUCLEOTIDE SEQUENCE</scope>
</reference>